<reference evidence="7" key="1">
    <citation type="submission" date="2020-11" db="EMBL/GenBank/DDBJ databases">
        <authorList>
            <person name="Tran Van P."/>
        </authorList>
    </citation>
    <scope>NUCLEOTIDE SEQUENCE</scope>
</reference>
<dbReference type="GO" id="GO:0007131">
    <property type="term" value="P:reciprocal meiotic recombination"/>
    <property type="evidence" value="ECO:0007669"/>
    <property type="project" value="TreeGrafter"/>
</dbReference>
<dbReference type="GO" id="GO:0005634">
    <property type="term" value="C:nucleus"/>
    <property type="evidence" value="ECO:0007669"/>
    <property type="project" value="TreeGrafter"/>
</dbReference>
<dbReference type="PANTHER" id="PTHR45991:SF1">
    <property type="entry name" value="PACHYTENE CHECKPOINT PROTEIN 2 HOMOLOG"/>
    <property type="match status" value="1"/>
</dbReference>
<evidence type="ECO:0000256" key="5">
    <source>
        <dbReference type="SAM" id="MobiDB-lite"/>
    </source>
</evidence>
<proteinExistence type="inferred from homology"/>
<dbReference type="InterPro" id="IPR003960">
    <property type="entry name" value="ATPase_AAA_CS"/>
</dbReference>
<dbReference type="PANTHER" id="PTHR45991">
    <property type="entry name" value="PACHYTENE CHECKPOINT PROTEIN 2"/>
    <property type="match status" value="1"/>
</dbReference>
<dbReference type="GO" id="GO:0005524">
    <property type="term" value="F:ATP binding"/>
    <property type="evidence" value="ECO:0007669"/>
    <property type="project" value="UniProtKB-KW"/>
</dbReference>
<dbReference type="SUPFAM" id="SSF52540">
    <property type="entry name" value="P-loop containing nucleoside triphosphate hydrolases"/>
    <property type="match status" value="1"/>
</dbReference>
<dbReference type="EMBL" id="OA566920">
    <property type="protein sequence ID" value="CAD7199642.1"/>
    <property type="molecule type" value="Genomic_DNA"/>
</dbReference>
<dbReference type="SMART" id="SM00382">
    <property type="entry name" value="AAA"/>
    <property type="match status" value="1"/>
</dbReference>
<accession>A0A7R8VJD3</accession>
<dbReference type="Gene3D" id="3.40.50.300">
    <property type="entry name" value="P-loop containing nucleotide triphosphate hydrolases"/>
    <property type="match status" value="1"/>
</dbReference>
<dbReference type="InterPro" id="IPR001849">
    <property type="entry name" value="PH_domain"/>
</dbReference>
<dbReference type="AlphaFoldDB" id="A0A7R8VJD3"/>
<feature type="compositionally biased region" description="Polar residues" evidence="5">
    <location>
        <begin position="953"/>
        <end position="971"/>
    </location>
</feature>
<evidence type="ECO:0000256" key="4">
    <source>
        <dbReference type="ARBA" id="ARBA00023254"/>
    </source>
</evidence>
<dbReference type="InterPro" id="IPR003593">
    <property type="entry name" value="AAA+_ATPase"/>
</dbReference>
<dbReference type="GO" id="GO:0016887">
    <property type="term" value="F:ATP hydrolysis activity"/>
    <property type="evidence" value="ECO:0007669"/>
    <property type="project" value="InterPro"/>
</dbReference>
<keyword evidence="4" id="KW-0469">Meiosis</keyword>
<sequence>MEVNPVDTTRMDLVIPGEQHIYLRAATSQERQQWLVALGSAKACVTTRSRKDSGESNPDNLKFKKSELRLYCDLLMQQVHMVKTAATQDGGPQLKANRESRTTLAIVELLSTSSTLEAIKCGELGCVESSLPTSIFAMYLLQRYNLHQSHTYVLSLSFFVASWILPTPFRFFVELSELDQKLDEATSLLGATCDTFIRTLEDCMKICNSNLAYEHPLQHTTELALPTIAANQTKAKVTRQDLVMNMPTLLNTTQGLGIEHACAAQYCARSGNEHACAAQYYVRSGNEHAHAAQYYTKSRKEHACAAQYCARSGNEHTCAAQYYVRSGNEHAHAAQYYARSENDRACAAHYYARFGNECAFAAHYYARSGNECACAAHYYRGGGTRGKGRKEKRKNGVTWWSEQRVEYPRSLTWPEEATIFICFPPVSGLTLGGACRTLRQSVGWLFGVRWSVLVPCVVARLGGLFKSRAVQPTVDTTTLLSARTDLHMSIVSCFSLGGAHLEADFEPRSLHSVGNKLSRDVYLVWGLIVEHPNGYRIGEPKQASSFHVVTRLHDVVVNSHRRQAQKVTFELPENFLEHSQDFRNTTEGLVDKDLIESIKETVRIKLNEWKPFNFGSVISKFRSPFLDDYVESIRVCLPEESGEEMEQCNVHQNLNDSVVDLTTLRYYFFTLNKEGSNSEEFATDDNEGQAVKAALHWTLPSAEFEGLWESLCLEPGLKEKLLSYVSTMLLLSDRGVDSNIITCNRVVLLHGPPGTGKTTLCKALAHKLAIRMADRYSAGAFLEINTHSLFSKWFSESGKLVTQMFTLIRETIARNRDVLTCILIDEVESLTHIRQASESEPSDAIRVVNAVLTQIDQIRGYPNVLILTTSNLTGSIDGAFLDRADINQYIGPPTQTAIYQIFLSCLKELMKCVHKVRCLQSTVLTRKVCVEDVPKVDQEETQDGPSSGAHLLDSSTPKQGTPTLQPEQRCY</sequence>
<gene>
    <name evidence="7" type="ORF">TDIB3V08_LOCUS5890</name>
</gene>
<dbReference type="InterPro" id="IPR044539">
    <property type="entry name" value="Pch2-like"/>
</dbReference>
<evidence type="ECO:0000256" key="3">
    <source>
        <dbReference type="ARBA" id="ARBA00022840"/>
    </source>
</evidence>
<dbReference type="PROSITE" id="PS50003">
    <property type="entry name" value="PH_DOMAIN"/>
    <property type="match status" value="1"/>
</dbReference>
<dbReference type="InterPro" id="IPR003959">
    <property type="entry name" value="ATPase_AAA_core"/>
</dbReference>
<evidence type="ECO:0000256" key="1">
    <source>
        <dbReference type="ARBA" id="ARBA00007271"/>
    </source>
</evidence>
<feature type="domain" description="PH" evidence="6">
    <location>
        <begin position="1"/>
        <end position="43"/>
    </location>
</feature>
<dbReference type="PRINTS" id="PR00300">
    <property type="entry name" value="CLPPROTEASEA"/>
</dbReference>
<keyword evidence="2" id="KW-0547">Nucleotide-binding</keyword>
<keyword evidence="3" id="KW-0067">ATP-binding</keyword>
<evidence type="ECO:0000256" key="2">
    <source>
        <dbReference type="ARBA" id="ARBA00022741"/>
    </source>
</evidence>
<feature type="region of interest" description="Disordered" evidence="5">
    <location>
        <begin position="936"/>
        <end position="971"/>
    </location>
</feature>
<dbReference type="Pfam" id="PF00004">
    <property type="entry name" value="AAA"/>
    <property type="match status" value="1"/>
</dbReference>
<comment type="similarity">
    <text evidence="1">Belongs to the AAA ATPase family. PCH2 subfamily.</text>
</comment>
<evidence type="ECO:0000313" key="7">
    <source>
        <dbReference type="EMBL" id="CAD7199642.1"/>
    </source>
</evidence>
<dbReference type="GO" id="GO:0005694">
    <property type="term" value="C:chromosome"/>
    <property type="evidence" value="ECO:0007669"/>
    <property type="project" value="TreeGrafter"/>
</dbReference>
<dbReference type="PROSITE" id="PS00674">
    <property type="entry name" value="AAA"/>
    <property type="match status" value="1"/>
</dbReference>
<dbReference type="InterPro" id="IPR001270">
    <property type="entry name" value="ClpA/B"/>
</dbReference>
<dbReference type="GO" id="GO:0051598">
    <property type="term" value="P:meiotic recombination checkpoint signaling"/>
    <property type="evidence" value="ECO:0007669"/>
    <property type="project" value="TreeGrafter"/>
</dbReference>
<dbReference type="CDD" id="cd19508">
    <property type="entry name" value="RecA-like_Pch2-like"/>
    <property type="match status" value="1"/>
</dbReference>
<evidence type="ECO:0000259" key="6">
    <source>
        <dbReference type="PROSITE" id="PS50003"/>
    </source>
</evidence>
<dbReference type="InterPro" id="IPR027417">
    <property type="entry name" value="P-loop_NTPase"/>
</dbReference>
<protein>
    <recommendedName>
        <fullName evidence="6">PH domain-containing protein</fullName>
    </recommendedName>
</protein>
<name>A0A7R8VJD3_TIMDO</name>
<organism evidence="7">
    <name type="scientific">Timema douglasi</name>
    <name type="common">Walking stick</name>
    <dbReference type="NCBI Taxonomy" id="61478"/>
    <lineage>
        <taxon>Eukaryota</taxon>
        <taxon>Metazoa</taxon>
        <taxon>Ecdysozoa</taxon>
        <taxon>Arthropoda</taxon>
        <taxon>Hexapoda</taxon>
        <taxon>Insecta</taxon>
        <taxon>Pterygota</taxon>
        <taxon>Neoptera</taxon>
        <taxon>Polyneoptera</taxon>
        <taxon>Phasmatodea</taxon>
        <taxon>Timematodea</taxon>
        <taxon>Timematoidea</taxon>
        <taxon>Timematidae</taxon>
        <taxon>Timema</taxon>
    </lineage>
</organism>
<dbReference type="FunFam" id="3.40.50.300:FF:001494">
    <property type="entry name" value="Pachytene checkpoint component Pch2"/>
    <property type="match status" value="1"/>
</dbReference>